<feature type="chain" id="PRO_5041250719" evidence="3">
    <location>
        <begin position="16"/>
        <end position="565"/>
    </location>
</feature>
<feature type="transmembrane region" description="Helical" evidence="2">
    <location>
        <begin position="221"/>
        <end position="239"/>
    </location>
</feature>
<dbReference type="Proteomes" id="UP001163846">
    <property type="component" value="Unassembled WGS sequence"/>
</dbReference>
<feature type="transmembrane region" description="Helical" evidence="2">
    <location>
        <begin position="78"/>
        <end position="104"/>
    </location>
</feature>
<comment type="caution">
    <text evidence="4">The sequence shown here is derived from an EMBL/GenBank/DDBJ whole genome shotgun (WGS) entry which is preliminary data.</text>
</comment>
<feature type="compositionally biased region" description="Polar residues" evidence="1">
    <location>
        <begin position="379"/>
        <end position="405"/>
    </location>
</feature>
<evidence type="ECO:0000313" key="5">
    <source>
        <dbReference type="Proteomes" id="UP001163846"/>
    </source>
</evidence>
<gene>
    <name evidence="4" type="ORF">F5878DRAFT_664088</name>
</gene>
<name>A0AA38UEL1_9AGAR</name>
<feature type="compositionally biased region" description="Basic and acidic residues" evidence="1">
    <location>
        <begin position="516"/>
        <end position="527"/>
    </location>
</feature>
<keyword evidence="2" id="KW-0812">Transmembrane</keyword>
<accession>A0AA38UEL1</accession>
<reference evidence="4" key="1">
    <citation type="submission" date="2022-08" db="EMBL/GenBank/DDBJ databases">
        <authorList>
            <consortium name="DOE Joint Genome Institute"/>
            <person name="Min B."/>
            <person name="Riley R."/>
            <person name="Sierra-Patev S."/>
            <person name="Naranjo-Ortiz M."/>
            <person name="Looney B."/>
            <person name="Konkel Z."/>
            <person name="Slot J.C."/>
            <person name="Sakamoto Y."/>
            <person name="Steenwyk J.L."/>
            <person name="Rokas A."/>
            <person name="Carro J."/>
            <person name="Camarero S."/>
            <person name="Ferreira P."/>
            <person name="Molpeceres G."/>
            <person name="Ruiz-Duenas F.J."/>
            <person name="Serrano A."/>
            <person name="Henrissat B."/>
            <person name="Drula E."/>
            <person name="Hughes K.W."/>
            <person name="Mata J.L."/>
            <person name="Ishikawa N.K."/>
            <person name="Vargas-Isla R."/>
            <person name="Ushijima S."/>
            <person name="Smith C.A."/>
            <person name="Ahrendt S."/>
            <person name="Andreopoulos W."/>
            <person name="He G."/>
            <person name="Labutti K."/>
            <person name="Lipzen A."/>
            <person name="Ng V."/>
            <person name="Sandor L."/>
            <person name="Barry K."/>
            <person name="Martinez A.T."/>
            <person name="Xiao Y."/>
            <person name="Gibbons J.G."/>
            <person name="Terashima K."/>
            <person name="Hibbett D.S."/>
            <person name="Grigoriev I.V."/>
        </authorList>
    </citation>
    <scope>NUCLEOTIDE SEQUENCE</scope>
    <source>
        <strain evidence="4">TFB9207</strain>
    </source>
</reference>
<feature type="transmembrane region" description="Helical" evidence="2">
    <location>
        <begin position="182"/>
        <end position="201"/>
    </location>
</feature>
<feature type="transmembrane region" description="Helical" evidence="2">
    <location>
        <begin position="251"/>
        <end position="272"/>
    </location>
</feature>
<sequence length="565" mass="63182">MSLFLALCWISAVLADSSNNTTSPGISSDPYLPYKPEFARSLPVQTLVTGVVFTLVAVLFVHIVFTGQYHWPLAPVNYALQLSGVVSLLVSLIATIHVICSSAITESEHWPYMLSYIAVNVPPLDMLNVAADPESDGPAELTWSPVERGTWLMMNAAVSALAQITHIHFLTLLFPSRLEARLIFSLLGPLAILAAIMQLIPIQPNTNLIAIANNIRNVCNATLSLLFTASLFIWGLLVNRSQAWRTDGGTAVFGASALTLAMVSTALNFLYVPKNEEYVWLPGLIWAVIFWQSFLGWWWWVGAGSGQSTEDVVEQVFKRGERFADKRRRAKSTKKKKGGRKEAGGEFGVEECSEQEGRSELSDESTMSTTNAEHRRTRTVSSDSARPQAHRTNSNGSSTSEDSMSTLPRFLPRTVHMWYHNLRQAHVTAARKQTVERVERIREIERGRMGIGLGTSRGHTAFRTRFGFGTGTGTGTEGVNLSRGWGLGSFGWRESRRNGAVVEYEMESNPRRRRRGSDESQEQREYVSRSGTMRNGSQVEDGRPSTLWWWRPFSRWRLQDSTVYR</sequence>
<feature type="compositionally biased region" description="Polar residues" evidence="1">
    <location>
        <begin position="529"/>
        <end position="538"/>
    </location>
</feature>
<protein>
    <submittedName>
        <fullName evidence="4">Uncharacterized protein</fullName>
    </submittedName>
</protein>
<keyword evidence="5" id="KW-1185">Reference proteome</keyword>
<keyword evidence="3" id="KW-0732">Signal</keyword>
<evidence type="ECO:0000313" key="4">
    <source>
        <dbReference type="EMBL" id="KAJ3835187.1"/>
    </source>
</evidence>
<evidence type="ECO:0000256" key="3">
    <source>
        <dbReference type="SAM" id="SignalP"/>
    </source>
</evidence>
<feature type="region of interest" description="Disordered" evidence="1">
    <location>
        <begin position="503"/>
        <end position="543"/>
    </location>
</feature>
<feature type="transmembrane region" description="Helical" evidence="2">
    <location>
        <begin position="42"/>
        <end position="66"/>
    </location>
</feature>
<keyword evidence="2" id="KW-0472">Membrane</keyword>
<feature type="region of interest" description="Disordered" evidence="1">
    <location>
        <begin position="327"/>
        <end position="405"/>
    </location>
</feature>
<feature type="signal peptide" evidence="3">
    <location>
        <begin position="1"/>
        <end position="15"/>
    </location>
</feature>
<dbReference type="AlphaFoldDB" id="A0AA38UEL1"/>
<keyword evidence="2" id="KW-1133">Transmembrane helix</keyword>
<feature type="transmembrane region" description="Helical" evidence="2">
    <location>
        <begin position="278"/>
        <end position="300"/>
    </location>
</feature>
<organism evidence="4 5">
    <name type="scientific">Lentinula raphanica</name>
    <dbReference type="NCBI Taxonomy" id="153919"/>
    <lineage>
        <taxon>Eukaryota</taxon>
        <taxon>Fungi</taxon>
        <taxon>Dikarya</taxon>
        <taxon>Basidiomycota</taxon>
        <taxon>Agaricomycotina</taxon>
        <taxon>Agaricomycetes</taxon>
        <taxon>Agaricomycetidae</taxon>
        <taxon>Agaricales</taxon>
        <taxon>Marasmiineae</taxon>
        <taxon>Omphalotaceae</taxon>
        <taxon>Lentinula</taxon>
    </lineage>
</organism>
<dbReference type="EMBL" id="MU806437">
    <property type="protein sequence ID" value="KAJ3835187.1"/>
    <property type="molecule type" value="Genomic_DNA"/>
</dbReference>
<feature type="compositionally biased region" description="Basic residues" evidence="1">
    <location>
        <begin position="327"/>
        <end position="339"/>
    </location>
</feature>
<evidence type="ECO:0000256" key="1">
    <source>
        <dbReference type="SAM" id="MobiDB-lite"/>
    </source>
</evidence>
<proteinExistence type="predicted"/>
<evidence type="ECO:0000256" key="2">
    <source>
        <dbReference type="SAM" id="Phobius"/>
    </source>
</evidence>